<keyword evidence="4 6" id="KW-0472">Membrane</keyword>
<dbReference type="PANTHER" id="PTHR42718">
    <property type="entry name" value="MAJOR FACILITATOR SUPERFAMILY MULTIDRUG TRANSPORTER MFSC"/>
    <property type="match status" value="1"/>
</dbReference>
<sequence length="133" mass="12976">MRAAENLLWAVVEDGTVPGYGELALALFVGGLGLGLAAPILVDVVLAGVPGRNAGAAGGVLSTVNQIGSAIGIAMLGTFFFRSVAGPAADAAGPAGHAHAFGIVLVASAVLYVVAALVMLGLPRTAAAADDDR</sequence>
<evidence type="ECO:0000256" key="6">
    <source>
        <dbReference type="SAM" id="Phobius"/>
    </source>
</evidence>
<reference evidence="8" key="1">
    <citation type="submission" date="2020-01" db="EMBL/GenBank/DDBJ databases">
        <title>Insect and environment-associated Actinomycetes.</title>
        <authorList>
            <person name="Currrie C."/>
            <person name="Chevrette M."/>
            <person name="Carlson C."/>
            <person name="Stubbendieck R."/>
            <person name="Wendt-Pienkowski E."/>
        </authorList>
    </citation>
    <scope>NUCLEOTIDE SEQUENCE</scope>
    <source>
        <strain evidence="8">SID14436</strain>
    </source>
</reference>
<dbReference type="InterPro" id="IPR020846">
    <property type="entry name" value="MFS_dom"/>
</dbReference>
<keyword evidence="3 6" id="KW-1133">Transmembrane helix</keyword>
<proteinExistence type="predicted"/>
<keyword evidence="2 6" id="KW-0812">Transmembrane</keyword>
<protein>
    <submittedName>
        <fullName evidence="8">MFS transporter</fullName>
    </submittedName>
</protein>
<dbReference type="RefSeq" id="WP_164332663.1">
    <property type="nucleotide sequence ID" value="NZ_JAAGMD010000767.1"/>
</dbReference>
<dbReference type="PANTHER" id="PTHR42718:SF39">
    <property type="entry name" value="ACTINORHODIN TRANSPORTER-RELATED"/>
    <property type="match status" value="1"/>
</dbReference>
<feature type="domain" description="Major facilitator superfamily (MFS) profile" evidence="7">
    <location>
        <begin position="1"/>
        <end position="126"/>
    </location>
</feature>
<dbReference type="AlphaFoldDB" id="A0A6G3R2F4"/>
<accession>A0A6G3R2F4</accession>
<dbReference type="GO" id="GO:0022857">
    <property type="term" value="F:transmembrane transporter activity"/>
    <property type="evidence" value="ECO:0007669"/>
    <property type="project" value="InterPro"/>
</dbReference>
<dbReference type="InterPro" id="IPR036259">
    <property type="entry name" value="MFS_trans_sf"/>
</dbReference>
<dbReference type="EMBL" id="JAAGMD010000767">
    <property type="protein sequence ID" value="NEA89772.1"/>
    <property type="molecule type" value="Genomic_DNA"/>
</dbReference>
<keyword evidence="5" id="KW-0046">Antibiotic resistance</keyword>
<evidence type="ECO:0000256" key="1">
    <source>
        <dbReference type="ARBA" id="ARBA00004651"/>
    </source>
</evidence>
<dbReference type="SUPFAM" id="SSF103473">
    <property type="entry name" value="MFS general substrate transporter"/>
    <property type="match status" value="1"/>
</dbReference>
<evidence type="ECO:0000256" key="2">
    <source>
        <dbReference type="ARBA" id="ARBA00022692"/>
    </source>
</evidence>
<dbReference type="GO" id="GO:0046677">
    <property type="term" value="P:response to antibiotic"/>
    <property type="evidence" value="ECO:0007669"/>
    <property type="project" value="UniProtKB-KW"/>
</dbReference>
<organism evidence="8">
    <name type="scientific">Streptomyces sp. SID14436</name>
    <dbReference type="NCBI Taxonomy" id="2706070"/>
    <lineage>
        <taxon>Bacteria</taxon>
        <taxon>Bacillati</taxon>
        <taxon>Actinomycetota</taxon>
        <taxon>Actinomycetes</taxon>
        <taxon>Kitasatosporales</taxon>
        <taxon>Streptomycetaceae</taxon>
        <taxon>Streptomyces</taxon>
    </lineage>
</organism>
<evidence type="ECO:0000313" key="8">
    <source>
        <dbReference type="EMBL" id="NEA89772.1"/>
    </source>
</evidence>
<dbReference type="GO" id="GO:0005886">
    <property type="term" value="C:plasma membrane"/>
    <property type="evidence" value="ECO:0007669"/>
    <property type="project" value="UniProtKB-SubCell"/>
</dbReference>
<evidence type="ECO:0000256" key="3">
    <source>
        <dbReference type="ARBA" id="ARBA00022989"/>
    </source>
</evidence>
<name>A0A6G3R2F4_9ACTN</name>
<evidence type="ECO:0000259" key="7">
    <source>
        <dbReference type="PROSITE" id="PS50850"/>
    </source>
</evidence>
<comment type="caution">
    <text evidence="8">The sequence shown here is derived from an EMBL/GenBank/DDBJ whole genome shotgun (WGS) entry which is preliminary data.</text>
</comment>
<evidence type="ECO:0000256" key="5">
    <source>
        <dbReference type="ARBA" id="ARBA00023251"/>
    </source>
</evidence>
<gene>
    <name evidence="8" type="ORF">G3I53_27945</name>
</gene>
<feature type="transmembrane region" description="Helical" evidence="6">
    <location>
        <begin position="101"/>
        <end position="123"/>
    </location>
</feature>
<feature type="transmembrane region" description="Helical" evidence="6">
    <location>
        <begin position="58"/>
        <end position="81"/>
    </location>
</feature>
<feature type="transmembrane region" description="Helical" evidence="6">
    <location>
        <begin position="23"/>
        <end position="46"/>
    </location>
</feature>
<comment type="subcellular location">
    <subcellularLocation>
        <location evidence="1">Cell membrane</location>
        <topology evidence="1">Multi-pass membrane protein</topology>
    </subcellularLocation>
</comment>
<dbReference type="PROSITE" id="PS50850">
    <property type="entry name" value="MFS"/>
    <property type="match status" value="1"/>
</dbReference>
<dbReference type="Gene3D" id="1.20.1250.20">
    <property type="entry name" value="MFS general substrate transporter like domains"/>
    <property type="match status" value="1"/>
</dbReference>
<evidence type="ECO:0000256" key="4">
    <source>
        <dbReference type="ARBA" id="ARBA00023136"/>
    </source>
</evidence>